<proteinExistence type="predicted"/>
<dbReference type="PROSITE" id="PS51077">
    <property type="entry name" value="HTH_ICLR"/>
    <property type="match status" value="1"/>
</dbReference>
<evidence type="ECO:0000256" key="1">
    <source>
        <dbReference type="ARBA" id="ARBA00023015"/>
    </source>
</evidence>
<dbReference type="InterPro" id="IPR014757">
    <property type="entry name" value="Tscrpt_reg_IclR_C"/>
</dbReference>
<evidence type="ECO:0000313" key="7">
    <source>
        <dbReference type="Proteomes" id="UP000397656"/>
    </source>
</evidence>
<dbReference type="InterPro" id="IPR036390">
    <property type="entry name" value="WH_DNA-bd_sf"/>
</dbReference>
<dbReference type="RefSeq" id="WP_150986536.1">
    <property type="nucleotide sequence ID" value="NZ_CP062804.1"/>
</dbReference>
<dbReference type="AlphaFoldDB" id="A0A643FUE7"/>
<dbReference type="GO" id="GO:0003700">
    <property type="term" value="F:DNA-binding transcription factor activity"/>
    <property type="evidence" value="ECO:0007669"/>
    <property type="project" value="TreeGrafter"/>
</dbReference>
<protein>
    <submittedName>
        <fullName evidence="6">IclR family transcriptional regulator</fullName>
    </submittedName>
</protein>
<name>A0A643FUE7_9BURK</name>
<reference evidence="6 7" key="1">
    <citation type="submission" date="2020-10" db="EMBL/GenBank/DDBJ databases">
        <title>Complete genome sequence of Cupriavidus basilensis CCUG 49340T.</title>
        <authorList>
            <person name="Salva-Serra F."/>
            <person name="Donoso R.A."/>
            <person name="Cho K.H."/>
            <person name="Yoo J.A."/>
            <person name="Lee K."/>
            <person name="Yoon S.-H."/>
            <person name="Perez-Pantoja D."/>
            <person name="Moore E.R.B."/>
        </authorList>
    </citation>
    <scope>NUCLEOTIDE SEQUENCE [LARGE SCALE GENOMIC DNA]</scope>
    <source>
        <strain evidence="7">CCUG 49340</strain>
    </source>
</reference>
<dbReference type="InterPro" id="IPR036388">
    <property type="entry name" value="WH-like_DNA-bd_sf"/>
</dbReference>
<keyword evidence="3" id="KW-0804">Transcription</keyword>
<dbReference type="EMBL" id="CP062804">
    <property type="protein sequence ID" value="QOT80117.1"/>
    <property type="molecule type" value="Genomic_DNA"/>
</dbReference>
<dbReference type="InterPro" id="IPR050707">
    <property type="entry name" value="HTH_MetabolicPath_Reg"/>
</dbReference>
<evidence type="ECO:0000259" key="4">
    <source>
        <dbReference type="PROSITE" id="PS51077"/>
    </source>
</evidence>
<dbReference type="Pfam" id="PF09339">
    <property type="entry name" value="HTH_IclR"/>
    <property type="match status" value="1"/>
</dbReference>
<dbReference type="InterPro" id="IPR005471">
    <property type="entry name" value="Tscrpt_reg_IclR_N"/>
</dbReference>
<organism evidence="6 7">
    <name type="scientific">Cupriavidus basilensis</name>
    <dbReference type="NCBI Taxonomy" id="68895"/>
    <lineage>
        <taxon>Bacteria</taxon>
        <taxon>Pseudomonadati</taxon>
        <taxon>Pseudomonadota</taxon>
        <taxon>Betaproteobacteria</taxon>
        <taxon>Burkholderiales</taxon>
        <taxon>Burkholderiaceae</taxon>
        <taxon>Cupriavidus</taxon>
    </lineage>
</organism>
<evidence type="ECO:0000259" key="5">
    <source>
        <dbReference type="PROSITE" id="PS51078"/>
    </source>
</evidence>
<sequence>MLKTLNGARGLLTHFSVRQPSWGVRELAKHAGIHHAVVHRVLATFAANGFLVQDAAGRYGLGLRWLELGQATRKAFSPSEVVQPALEALAAQSGETVFLSWREGLEGLCTDIAQSPHQLRFSIEVGQRFPLVAGAHAKAILAFQDESLRLQVYRAGGWQDAAVDALEAQLTRIRADGWAHTREEAAAAVAGLAVPLWSRDGRAVVGSLGIAGPLQRLDIQAVPRLLDAMRRAKGPIEEVAGFIR</sequence>
<accession>A0A643FUE7</accession>
<dbReference type="SMART" id="SM00346">
    <property type="entry name" value="HTH_ICLR"/>
    <property type="match status" value="1"/>
</dbReference>
<feature type="domain" description="HTH iclR-type" evidence="4">
    <location>
        <begin position="2"/>
        <end position="63"/>
    </location>
</feature>
<dbReference type="Proteomes" id="UP000397656">
    <property type="component" value="Chromosome 2"/>
</dbReference>
<evidence type="ECO:0000256" key="2">
    <source>
        <dbReference type="ARBA" id="ARBA00023125"/>
    </source>
</evidence>
<evidence type="ECO:0000313" key="6">
    <source>
        <dbReference type="EMBL" id="QOT80117.1"/>
    </source>
</evidence>
<dbReference type="Pfam" id="PF01614">
    <property type="entry name" value="IclR_C"/>
    <property type="match status" value="1"/>
</dbReference>
<dbReference type="PANTHER" id="PTHR30136">
    <property type="entry name" value="HELIX-TURN-HELIX TRANSCRIPTIONAL REGULATOR, ICLR FAMILY"/>
    <property type="match status" value="1"/>
</dbReference>
<dbReference type="PROSITE" id="PS51078">
    <property type="entry name" value="ICLR_ED"/>
    <property type="match status" value="1"/>
</dbReference>
<dbReference type="PANTHER" id="PTHR30136:SF24">
    <property type="entry name" value="HTH-TYPE TRANSCRIPTIONAL REPRESSOR ALLR"/>
    <property type="match status" value="1"/>
</dbReference>
<dbReference type="InterPro" id="IPR029016">
    <property type="entry name" value="GAF-like_dom_sf"/>
</dbReference>
<evidence type="ECO:0000256" key="3">
    <source>
        <dbReference type="ARBA" id="ARBA00023163"/>
    </source>
</evidence>
<dbReference type="Gene3D" id="1.10.10.10">
    <property type="entry name" value="Winged helix-like DNA-binding domain superfamily/Winged helix DNA-binding domain"/>
    <property type="match status" value="1"/>
</dbReference>
<dbReference type="SUPFAM" id="SSF46785">
    <property type="entry name" value="Winged helix' DNA-binding domain"/>
    <property type="match status" value="1"/>
</dbReference>
<dbReference type="GO" id="GO:0045892">
    <property type="term" value="P:negative regulation of DNA-templated transcription"/>
    <property type="evidence" value="ECO:0007669"/>
    <property type="project" value="TreeGrafter"/>
</dbReference>
<gene>
    <name evidence="6" type="ORF">F7R26_021770</name>
</gene>
<dbReference type="SUPFAM" id="SSF55781">
    <property type="entry name" value="GAF domain-like"/>
    <property type="match status" value="1"/>
</dbReference>
<feature type="domain" description="IclR-ED" evidence="5">
    <location>
        <begin position="64"/>
        <end position="242"/>
    </location>
</feature>
<keyword evidence="1" id="KW-0805">Transcription regulation</keyword>
<dbReference type="GeneID" id="98403561"/>
<dbReference type="GO" id="GO:0003677">
    <property type="term" value="F:DNA binding"/>
    <property type="evidence" value="ECO:0007669"/>
    <property type="project" value="UniProtKB-KW"/>
</dbReference>
<dbReference type="Gene3D" id="3.30.450.40">
    <property type="match status" value="1"/>
</dbReference>
<keyword evidence="2" id="KW-0238">DNA-binding</keyword>